<name>A0A382B632_9ZZZZ</name>
<dbReference type="InterPro" id="IPR005814">
    <property type="entry name" value="Aminotrans_3"/>
</dbReference>
<organism evidence="4">
    <name type="scientific">marine metagenome</name>
    <dbReference type="NCBI Taxonomy" id="408172"/>
    <lineage>
        <taxon>unclassified sequences</taxon>
        <taxon>metagenomes</taxon>
        <taxon>ecological metagenomes</taxon>
    </lineage>
</organism>
<dbReference type="SUPFAM" id="SSF53383">
    <property type="entry name" value="PLP-dependent transferases"/>
    <property type="match status" value="1"/>
</dbReference>
<dbReference type="GO" id="GO:0030170">
    <property type="term" value="F:pyridoxal phosphate binding"/>
    <property type="evidence" value="ECO:0007669"/>
    <property type="project" value="InterPro"/>
</dbReference>
<dbReference type="Gene3D" id="2.70.70.10">
    <property type="entry name" value="Glucose Permease (Domain IIA)"/>
    <property type="match status" value="1"/>
</dbReference>
<comment type="similarity">
    <text evidence="1">Belongs to the class-III pyridoxal-phosphate-dependent aminotransferase family.</text>
</comment>
<evidence type="ECO:0000256" key="2">
    <source>
        <dbReference type="ARBA" id="ARBA00022898"/>
    </source>
</evidence>
<dbReference type="InterPro" id="IPR015422">
    <property type="entry name" value="PyrdxlP-dep_Trfase_small"/>
</dbReference>
<feature type="non-terminal residue" evidence="4">
    <location>
        <position position="1"/>
    </location>
</feature>
<reference evidence="4" key="1">
    <citation type="submission" date="2018-05" db="EMBL/GenBank/DDBJ databases">
        <authorList>
            <person name="Lanie J.A."/>
            <person name="Ng W.-L."/>
            <person name="Kazmierczak K.M."/>
            <person name="Andrzejewski T.M."/>
            <person name="Davidsen T.M."/>
            <person name="Wayne K.J."/>
            <person name="Tettelin H."/>
            <person name="Glass J.I."/>
            <person name="Rusch D."/>
            <person name="Podicherti R."/>
            <person name="Tsui H.-C.T."/>
            <person name="Winkler M.E."/>
        </authorList>
    </citation>
    <scope>NUCLEOTIDE SEQUENCE</scope>
</reference>
<dbReference type="InterPro" id="IPR015421">
    <property type="entry name" value="PyrdxlP-dep_Trfase_major"/>
</dbReference>
<sequence>LDFDLNKINKSIIKLDSNSILAKNHINNPKQITKKINTFLKKNDSKIGIGLYKEKRNVYQGKNYISNFNSKKRRDIHLGIDIFAPVGTKIKTPIDGKVIILKYNAFKYDYGPTIVLEHKIDKIIKFYTIYGHLSKKCLKNLKVGQKIKKNQLIADIGNYPINGNWPPHLHFQISIDMMGEKENFPGVSEDILLSVWSKISPDPNLILGIPNSFFIKKDNIKKLINKRLSLISNNLSISYKKPLQILEAKNQYFYDDKGREYLDCVNNISHVGHSHPKVHEALVSQNLKLNTNTRYIYKVMNDYSEKLLSKFPKKLDTIFFVCTGSEANDLAYRIAKTYTKAKDVLTMNNAYHGHTNSLIDISPYKFNGKGGLGKKEHVHILDMPDGIRGKWTYKDKNWIKKYIDQGKQTLDKIFEKNRSLSCFFVESILGCGGQIILPPNYLKNIFNLVRKKNALCIIDEVQTGFGRVGRNYWAFEEHNVIPDIVTLGKPMGNGHPISAVITTKEIAKVFNNGMEYFNSFGGNPVSCAVGNAVLDVIHEEKLQSHANKVGKYFLSKLLKIKNKFPNLISEVRGRGLFIGIDFIYNNKSFKPNPKLASSIINTLREKGILLSTDGPYHNVIKIKPPLPFNKNDVDFVCFEIDYYLSSL</sequence>
<gene>
    <name evidence="4" type="ORF">METZ01_LOCUS162003</name>
</gene>
<dbReference type="Pfam" id="PF01551">
    <property type="entry name" value="Peptidase_M23"/>
    <property type="match status" value="1"/>
</dbReference>
<evidence type="ECO:0000256" key="1">
    <source>
        <dbReference type="ARBA" id="ARBA00008954"/>
    </source>
</evidence>
<proteinExistence type="inferred from homology"/>
<dbReference type="InterPro" id="IPR049704">
    <property type="entry name" value="Aminotrans_3_PPA_site"/>
</dbReference>
<dbReference type="AlphaFoldDB" id="A0A382B632"/>
<dbReference type="InterPro" id="IPR016047">
    <property type="entry name" value="M23ase_b-sheet_dom"/>
</dbReference>
<keyword evidence="2" id="KW-0663">Pyridoxal phosphate</keyword>
<dbReference type="Gene3D" id="3.40.640.10">
    <property type="entry name" value="Type I PLP-dependent aspartate aminotransferase-like (Major domain)"/>
    <property type="match status" value="1"/>
</dbReference>
<dbReference type="InterPro" id="IPR011055">
    <property type="entry name" value="Dup_hybrid_motif"/>
</dbReference>
<dbReference type="Gene3D" id="3.90.1150.10">
    <property type="entry name" value="Aspartate Aminotransferase, domain 1"/>
    <property type="match status" value="1"/>
</dbReference>
<dbReference type="CDD" id="cd12797">
    <property type="entry name" value="M23_peptidase"/>
    <property type="match status" value="1"/>
</dbReference>
<evidence type="ECO:0000259" key="3">
    <source>
        <dbReference type="Pfam" id="PF01551"/>
    </source>
</evidence>
<feature type="domain" description="M23ase beta-sheet core" evidence="3">
    <location>
        <begin position="76"/>
        <end position="175"/>
    </location>
</feature>
<dbReference type="EMBL" id="UINC01028335">
    <property type="protein sequence ID" value="SVB09149.1"/>
    <property type="molecule type" value="Genomic_DNA"/>
</dbReference>
<evidence type="ECO:0000313" key="4">
    <source>
        <dbReference type="EMBL" id="SVB09149.1"/>
    </source>
</evidence>
<dbReference type="InterPro" id="IPR015424">
    <property type="entry name" value="PyrdxlP-dep_Trfase"/>
</dbReference>
<protein>
    <recommendedName>
        <fullName evidence="3">M23ase beta-sheet core domain-containing protein</fullName>
    </recommendedName>
</protein>
<dbReference type="CDD" id="cd00610">
    <property type="entry name" value="OAT_like"/>
    <property type="match status" value="1"/>
</dbReference>
<dbReference type="GO" id="GO:0005739">
    <property type="term" value="C:mitochondrion"/>
    <property type="evidence" value="ECO:0007669"/>
    <property type="project" value="TreeGrafter"/>
</dbReference>
<dbReference type="PANTHER" id="PTHR45688:SF13">
    <property type="entry name" value="ALANINE--GLYOXYLATE AMINOTRANSFERASE 2-LIKE"/>
    <property type="match status" value="1"/>
</dbReference>
<dbReference type="Pfam" id="PF00202">
    <property type="entry name" value="Aminotran_3"/>
    <property type="match status" value="1"/>
</dbReference>
<accession>A0A382B632</accession>
<dbReference type="PROSITE" id="PS00600">
    <property type="entry name" value="AA_TRANSFER_CLASS_3"/>
    <property type="match status" value="1"/>
</dbReference>
<dbReference type="GO" id="GO:0008483">
    <property type="term" value="F:transaminase activity"/>
    <property type="evidence" value="ECO:0007669"/>
    <property type="project" value="InterPro"/>
</dbReference>
<dbReference type="PANTHER" id="PTHR45688">
    <property type="match status" value="1"/>
</dbReference>
<dbReference type="SUPFAM" id="SSF51261">
    <property type="entry name" value="Duplicated hybrid motif"/>
    <property type="match status" value="1"/>
</dbReference>